<name>A0A062UNW4_9PROT</name>
<dbReference type="eggNOG" id="COG1506">
    <property type="taxonomic scope" value="Bacteria"/>
</dbReference>
<reference evidence="4 5" key="1">
    <citation type="journal article" date="2014" name="Antonie Van Leeuwenhoek">
        <title>Hyphomonas beringensis sp. nov. and Hyphomonas chukchiensis sp. nov., isolated from surface seawater of the Bering Sea and Chukchi Sea.</title>
        <authorList>
            <person name="Li C."/>
            <person name="Lai Q."/>
            <person name="Li G."/>
            <person name="Dong C."/>
            <person name="Wang J."/>
            <person name="Liao Y."/>
            <person name="Shao Z."/>
        </authorList>
    </citation>
    <scope>NUCLEOTIDE SEQUENCE [LARGE SCALE GENOMIC DNA]</scope>
    <source>
        <strain evidence="4 5">BH-BN04-4</strain>
    </source>
</reference>
<dbReference type="PANTHER" id="PTHR42776:SF27">
    <property type="entry name" value="DIPEPTIDYL PEPTIDASE FAMILY MEMBER 6"/>
    <property type="match status" value="1"/>
</dbReference>
<dbReference type="SUPFAM" id="SSF53474">
    <property type="entry name" value="alpha/beta-Hydrolases"/>
    <property type="match status" value="1"/>
</dbReference>
<dbReference type="InterPro" id="IPR029058">
    <property type="entry name" value="AB_hydrolase_fold"/>
</dbReference>
<evidence type="ECO:0000313" key="4">
    <source>
        <dbReference type="EMBL" id="KCZ58963.1"/>
    </source>
</evidence>
<sequence>MMKPILTSLLFACGLAAPIVGLASADPIPIDDLARLPAIENVTVTTDGKTMFALLGPSTGNDQDRAVVAAWDLGDLSKAPVIAGPDGSDSEFIYLQALKNGYVLTAVRRPFTGSLRGCSEGKSTGSTRTWVVKTLITDKTFKKFDEPFIDMGSMRGMSKNTETCLRMEARGSVVSRMAGDPDTVLISRLSAKSFETELARLNLKDSKVDVVYQNSGTRSAGYADPWDGEVMSEADFDETSDTFYQDTYLKVEKGGSLEKQDALRIDLVDRRKLDVIHWDRTSGLYYILTNKMSDKAQIYTYDPKTKKLSDEPVFAHPDFDAAGMITSTVPAEFGKVLGFTYYADIVRTTWVDPELGGIVLGLEQAMPGENINVIYASDDRNQIIFEASSVKNAGRYYVLGDRKNLQSLGAARPWIDPADIGDTKLVYYDARDGRKTPALLTTPAGWKEGDAPGKAIVLPHGGPWARDFGGWDASGWMPFLTSRGFAVLQPQYRGSTDWGLDQWRAGDGQYGYKAQDDLEDGAAWLVSTGLAKADRMAIFGYSYGGYAAMAATTRTNSPFQCAIAGAGYAESAKINVGVDRSRFGRMAYASALSGKDVIRDADQASIPVLIFHGDRDVRVPNTFGEAFYNAVKGHTKAKYVSIPDQPHSLPWTPDQQRQSLKAIEDFLYGECGLK</sequence>
<proteinExistence type="predicted"/>
<evidence type="ECO:0000313" key="5">
    <source>
        <dbReference type="Proteomes" id="UP000027190"/>
    </source>
</evidence>
<dbReference type="GO" id="GO:0006508">
    <property type="term" value="P:proteolysis"/>
    <property type="evidence" value="ECO:0007669"/>
    <property type="project" value="InterPro"/>
</dbReference>
<keyword evidence="2" id="KW-0732">Signal</keyword>
<evidence type="ECO:0000256" key="2">
    <source>
        <dbReference type="SAM" id="SignalP"/>
    </source>
</evidence>
<protein>
    <recommendedName>
        <fullName evidence="3">Peptidase S9 prolyl oligopeptidase catalytic domain-containing protein</fullName>
    </recommendedName>
</protein>
<dbReference type="EMBL" id="AWFG01000019">
    <property type="protein sequence ID" value="KCZ58963.1"/>
    <property type="molecule type" value="Genomic_DNA"/>
</dbReference>
<gene>
    <name evidence="4" type="ORF">HY30_04265</name>
</gene>
<keyword evidence="5" id="KW-1185">Reference proteome</keyword>
<organism evidence="4 5">
    <name type="scientific">Hyphomonas chukchiensis</name>
    <dbReference type="NCBI Taxonomy" id="1280947"/>
    <lineage>
        <taxon>Bacteria</taxon>
        <taxon>Pseudomonadati</taxon>
        <taxon>Pseudomonadota</taxon>
        <taxon>Alphaproteobacteria</taxon>
        <taxon>Hyphomonadales</taxon>
        <taxon>Hyphomonadaceae</taxon>
        <taxon>Hyphomonas</taxon>
    </lineage>
</organism>
<dbReference type="GO" id="GO:0004252">
    <property type="term" value="F:serine-type endopeptidase activity"/>
    <property type="evidence" value="ECO:0007669"/>
    <property type="project" value="TreeGrafter"/>
</dbReference>
<dbReference type="RefSeq" id="WP_034739032.1">
    <property type="nucleotide sequence ID" value="NZ_AWFG01000019.1"/>
</dbReference>
<dbReference type="Pfam" id="PF00326">
    <property type="entry name" value="Peptidase_S9"/>
    <property type="match status" value="1"/>
</dbReference>
<dbReference type="OrthoDB" id="128799at2"/>
<dbReference type="InterPro" id="IPR001375">
    <property type="entry name" value="Peptidase_S9_cat"/>
</dbReference>
<dbReference type="STRING" id="1280947.HY30_04265"/>
<feature type="domain" description="Peptidase S9 prolyl oligopeptidase catalytic" evidence="3">
    <location>
        <begin position="477"/>
        <end position="667"/>
    </location>
</feature>
<dbReference type="AlphaFoldDB" id="A0A062UNW4"/>
<dbReference type="PANTHER" id="PTHR42776">
    <property type="entry name" value="SERINE PEPTIDASE S9 FAMILY MEMBER"/>
    <property type="match status" value="1"/>
</dbReference>
<comment type="caution">
    <text evidence="4">The sequence shown here is derived from an EMBL/GenBank/DDBJ whole genome shotgun (WGS) entry which is preliminary data.</text>
</comment>
<evidence type="ECO:0000256" key="1">
    <source>
        <dbReference type="ARBA" id="ARBA00022801"/>
    </source>
</evidence>
<keyword evidence="1" id="KW-0378">Hydrolase</keyword>
<dbReference type="Gene3D" id="3.40.50.1820">
    <property type="entry name" value="alpha/beta hydrolase"/>
    <property type="match status" value="1"/>
</dbReference>
<dbReference type="PATRIC" id="fig|1280947.3.peg.1725"/>
<evidence type="ECO:0000259" key="3">
    <source>
        <dbReference type="Pfam" id="PF00326"/>
    </source>
</evidence>
<feature type="chain" id="PRO_5001614739" description="Peptidase S9 prolyl oligopeptidase catalytic domain-containing protein" evidence="2">
    <location>
        <begin position="26"/>
        <end position="674"/>
    </location>
</feature>
<dbReference type="Proteomes" id="UP000027190">
    <property type="component" value="Unassembled WGS sequence"/>
</dbReference>
<accession>A0A062UNW4</accession>
<feature type="signal peptide" evidence="2">
    <location>
        <begin position="1"/>
        <end position="25"/>
    </location>
</feature>